<dbReference type="InterPro" id="IPR003593">
    <property type="entry name" value="AAA+_ATPase"/>
</dbReference>
<dbReference type="PANTHER" id="PTHR32071:SF57">
    <property type="entry name" value="C4-DICARBOXYLATE TRANSPORT TRANSCRIPTIONAL REGULATORY PROTEIN DCTD"/>
    <property type="match status" value="1"/>
</dbReference>
<accession>A0A3B0V328</accession>
<evidence type="ECO:0000259" key="6">
    <source>
        <dbReference type="PROSITE" id="PS50045"/>
    </source>
</evidence>
<feature type="non-terminal residue" evidence="8">
    <location>
        <position position="340"/>
    </location>
</feature>
<organism evidence="8">
    <name type="scientific">hydrothermal vent metagenome</name>
    <dbReference type="NCBI Taxonomy" id="652676"/>
    <lineage>
        <taxon>unclassified sequences</taxon>
        <taxon>metagenomes</taxon>
        <taxon>ecological metagenomes</taxon>
    </lineage>
</organism>
<feature type="domain" description="Sigma-54 factor interaction" evidence="6">
    <location>
        <begin position="145"/>
        <end position="334"/>
    </location>
</feature>
<dbReference type="GO" id="GO:0000160">
    <property type="term" value="P:phosphorelay signal transduction system"/>
    <property type="evidence" value="ECO:0007669"/>
    <property type="project" value="InterPro"/>
</dbReference>
<feature type="domain" description="Response regulatory" evidence="7">
    <location>
        <begin position="6"/>
        <end position="120"/>
    </location>
</feature>
<evidence type="ECO:0000259" key="7">
    <source>
        <dbReference type="PROSITE" id="PS50110"/>
    </source>
</evidence>
<evidence type="ECO:0000256" key="4">
    <source>
        <dbReference type="ARBA" id="ARBA00023015"/>
    </source>
</evidence>
<dbReference type="Pfam" id="PF00072">
    <property type="entry name" value="Response_reg"/>
    <property type="match status" value="1"/>
</dbReference>
<keyword evidence="2" id="KW-0547">Nucleotide-binding</keyword>
<proteinExistence type="predicted"/>
<dbReference type="EMBL" id="UOER01000586">
    <property type="protein sequence ID" value="VAW26376.1"/>
    <property type="molecule type" value="Genomic_DNA"/>
</dbReference>
<keyword evidence="3" id="KW-0067">ATP-binding</keyword>
<dbReference type="InterPro" id="IPR002078">
    <property type="entry name" value="Sigma_54_int"/>
</dbReference>
<keyword evidence="4" id="KW-0805">Transcription regulation</keyword>
<dbReference type="SUPFAM" id="SSF52540">
    <property type="entry name" value="P-loop containing nucleoside triphosphate hydrolases"/>
    <property type="match status" value="1"/>
</dbReference>
<dbReference type="InterPro" id="IPR027417">
    <property type="entry name" value="P-loop_NTPase"/>
</dbReference>
<dbReference type="PROSITE" id="PS00675">
    <property type="entry name" value="SIGMA54_INTERACT_1"/>
    <property type="match status" value="1"/>
</dbReference>
<dbReference type="Gene3D" id="3.40.50.300">
    <property type="entry name" value="P-loop containing nucleotide triphosphate hydrolases"/>
    <property type="match status" value="1"/>
</dbReference>
<dbReference type="GO" id="GO:0006355">
    <property type="term" value="P:regulation of DNA-templated transcription"/>
    <property type="evidence" value="ECO:0007669"/>
    <property type="project" value="InterPro"/>
</dbReference>
<dbReference type="InterPro" id="IPR025662">
    <property type="entry name" value="Sigma_54_int_dom_ATP-bd_1"/>
</dbReference>
<evidence type="ECO:0000256" key="2">
    <source>
        <dbReference type="ARBA" id="ARBA00022741"/>
    </source>
</evidence>
<dbReference type="PANTHER" id="PTHR32071">
    <property type="entry name" value="TRANSCRIPTIONAL REGULATORY PROTEIN"/>
    <property type="match status" value="1"/>
</dbReference>
<reference evidence="8" key="1">
    <citation type="submission" date="2018-06" db="EMBL/GenBank/DDBJ databases">
        <authorList>
            <person name="Zhirakovskaya E."/>
        </authorList>
    </citation>
    <scope>NUCLEOTIDE SEQUENCE</scope>
</reference>
<dbReference type="InterPro" id="IPR001789">
    <property type="entry name" value="Sig_transdc_resp-reg_receiver"/>
</dbReference>
<dbReference type="GO" id="GO:0005524">
    <property type="term" value="F:ATP binding"/>
    <property type="evidence" value="ECO:0007669"/>
    <property type="project" value="UniProtKB-KW"/>
</dbReference>
<dbReference type="CDD" id="cd00009">
    <property type="entry name" value="AAA"/>
    <property type="match status" value="1"/>
</dbReference>
<dbReference type="FunFam" id="3.40.50.300:FF:000006">
    <property type="entry name" value="DNA-binding transcriptional regulator NtrC"/>
    <property type="match status" value="1"/>
</dbReference>
<evidence type="ECO:0000256" key="5">
    <source>
        <dbReference type="ARBA" id="ARBA00023163"/>
    </source>
</evidence>
<dbReference type="SUPFAM" id="SSF52172">
    <property type="entry name" value="CheY-like"/>
    <property type="match status" value="1"/>
</dbReference>
<dbReference type="FunFam" id="3.40.50.2300:FF:000018">
    <property type="entry name" value="DNA-binding transcriptional regulator NtrC"/>
    <property type="match status" value="1"/>
</dbReference>
<dbReference type="InterPro" id="IPR011006">
    <property type="entry name" value="CheY-like_superfamily"/>
</dbReference>
<dbReference type="SMART" id="SM00382">
    <property type="entry name" value="AAA"/>
    <property type="match status" value="1"/>
</dbReference>
<dbReference type="PROSITE" id="PS50110">
    <property type="entry name" value="RESPONSE_REGULATORY"/>
    <property type="match status" value="1"/>
</dbReference>
<dbReference type="Pfam" id="PF00158">
    <property type="entry name" value="Sigma54_activat"/>
    <property type="match status" value="1"/>
</dbReference>
<gene>
    <name evidence="8" type="ORF">MNBD_BACTEROID04-1604</name>
</gene>
<dbReference type="Gene3D" id="3.40.50.2300">
    <property type="match status" value="1"/>
</dbReference>
<evidence type="ECO:0000256" key="3">
    <source>
        <dbReference type="ARBA" id="ARBA00022840"/>
    </source>
</evidence>
<name>A0A3B0V328_9ZZZZ</name>
<sequence length="340" mass="39302">MSEKLKIAVVDDERIIRITIADELRDKNYIVKEYANAQSVLIDYKDFLPDILITDIKMPGMDGIELLKKIKQLNANIIVIVMSAFGTVDVAVEAMKLGAFDYLTKPFNTDEIFIILNKIKEVTSIKEENRILRKKIEKKYDFSRFIGDEKTNQEIFKHIQIVANTNTSVLITGETGTGKELLTNIIHYNSNRINKPFVKVSCAILSKEIFESEMFGHIKGAFTGAEYDKVGRFELANEGTIYLDDIDDVPLELQVKLLRVLEEREIEKVGSSKAIPIDVRLIASTKRDLLELVKEGKFREDLYYRLKVFPIDLPPLRERRNDIEYLIYYYIDKFKNNKIT</sequence>
<dbReference type="SMART" id="SM00448">
    <property type="entry name" value="REC"/>
    <property type="match status" value="1"/>
</dbReference>
<dbReference type="AlphaFoldDB" id="A0A3B0V328"/>
<keyword evidence="1" id="KW-0597">Phosphoprotein</keyword>
<dbReference type="PROSITE" id="PS50045">
    <property type="entry name" value="SIGMA54_INTERACT_4"/>
    <property type="match status" value="1"/>
</dbReference>
<protein>
    <submittedName>
        <fullName evidence="8">Two-component system response regulator protein</fullName>
    </submittedName>
</protein>
<evidence type="ECO:0000313" key="8">
    <source>
        <dbReference type="EMBL" id="VAW26376.1"/>
    </source>
</evidence>
<evidence type="ECO:0000256" key="1">
    <source>
        <dbReference type="ARBA" id="ARBA00022553"/>
    </source>
</evidence>
<keyword evidence="5" id="KW-0804">Transcription</keyword>